<evidence type="ECO:0000313" key="2">
    <source>
        <dbReference type="Proteomes" id="UP000243588"/>
    </source>
</evidence>
<protein>
    <submittedName>
        <fullName evidence="1">Urease accessory protein</fullName>
    </submittedName>
</protein>
<dbReference type="Gene3D" id="3.30.70.790">
    <property type="entry name" value="UreE, C-terminal domain"/>
    <property type="match status" value="1"/>
</dbReference>
<reference evidence="2" key="1">
    <citation type="submission" date="2016-10" db="EMBL/GenBank/DDBJ databases">
        <authorList>
            <person name="Varghese N."/>
            <person name="Submissions S."/>
        </authorList>
    </citation>
    <scope>NUCLEOTIDE SEQUENCE [LARGE SCALE GENOMIC DNA]</scope>
    <source>
        <strain evidence="2">DSM 23313</strain>
    </source>
</reference>
<name>A0A1G8CNT2_9FLAO</name>
<gene>
    <name evidence="1" type="ORF">SAMN05421818_104121</name>
</gene>
<organism evidence="1 2">
    <name type="scientific">Myroides phaeus</name>
    <dbReference type="NCBI Taxonomy" id="702745"/>
    <lineage>
        <taxon>Bacteria</taxon>
        <taxon>Pseudomonadati</taxon>
        <taxon>Bacteroidota</taxon>
        <taxon>Flavobacteriia</taxon>
        <taxon>Flavobacteriales</taxon>
        <taxon>Flavobacteriaceae</taxon>
        <taxon>Myroides</taxon>
    </lineage>
</organism>
<accession>A0A1G8CNT2</accession>
<sequence>MQEVILIDEVLSAEVGCSNEVADVFEIEWFETQKQLIKRQTKQGVELHLTKTVNRDWQQGDLLCANGVCLAKIAVKPALCIVFSSDVEREVADFCYYIGNRHLPLFTDADKKSFTVPYDGNLYEQLLAKLNDKISLQEKTLLMQNEVKNVRKLIKLSNEK</sequence>
<dbReference type="Gene3D" id="2.60.260.20">
    <property type="entry name" value="Urease metallochaperone UreE, N-terminal domain"/>
    <property type="match status" value="1"/>
</dbReference>
<dbReference type="EMBL" id="FNDQ01000004">
    <property type="protein sequence ID" value="SDH46520.1"/>
    <property type="molecule type" value="Genomic_DNA"/>
</dbReference>
<keyword evidence="2" id="KW-1185">Reference proteome</keyword>
<dbReference type="RefSeq" id="WP_090406284.1">
    <property type="nucleotide sequence ID" value="NZ_FNDQ01000004.1"/>
</dbReference>
<dbReference type="SUPFAM" id="SSF69737">
    <property type="entry name" value="Urease metallochaperone UreE, C-terminal domain"/>
    <property type="match status" value="1"/>
</dbReference>
<dbReference type="AlphaFoldDB" id="A0A1G8CNT2"/>
<proteinExistence type="predicted"/>
<dbReference type="Proteomes" id="UP000243588">
    <property type="component" value="Unassembled WGS sequence"/>
</dbReference>
<dbReference type="STRING" id="702745.SAMN05421818_104121"/>
<evidence type="ECO:0000313" key="1">
    <source>
        <dbReference type="EMBL" id="SDH46520.1"/>
    </source>
</evidence>